<dbReference type="HOGENOM" id="CLU_000445_114_39_12"/>
<evidence type="ECO:0000256" key="6">
    <source>
        <dbReference type="ARBA" id="ARBA00022777"/>
    </source>
</evidence>
<dbReference type="SMART" id="SM00388">
    <property type="entry name" value="HisKA"/>
    <property type="match status" value="1"/>
</dbReference>
<proteinExistence type="predicted"/>
<evidence type="ECO:0000256" key="1">
    <source>
        <dbReference type="ARBA" id="ARBA00000085"/>
    </source>
</evidence>
<dbReference type="EC" id="2.7.13.3" evidence="2"/>
<dbReference type="Pfam" id="PF00512">
    <property type="entry name" value="HisKA"/>
    <property type="match status" value="1"/>
</dbReference>
<evidence type="ECO:0000256" key="8">
    <source>
        <dbReference type="ARBA" id="ARBA00023012"/>
    </source>
</evidence>
<comment type="caution">
    <text evidence="10">The sequence shown here is derived from an EMBL/GenBank/DDBJ whole genome shotgun (WGS) entry which is preliminary data.</text>
</comment>
<dbReference type="GO" id="GO:0000155">
    <property type="term" value="F:phosphorelay sensor kinase activity"/>
    <property type="evidence" value="ECO:0007669"/>
    <property type="project" value="InterPro"/>
</dbReference>
<evidence type="ECO:0000256" key="4">
    <source>
        <dbReference type="ARBA" id="ARBA00022679"/>
    </source>
</evidence>
<dbReference type="PANTHER" id="PTHR43065:SF46">
    <property type="entry name" value="C4-DICARBOXYLATE TRANSPORT SENSOR PROTEIN DCTB"/>
    <property type="match status" value="1"/>
</dbReference>
<protein>
    <recommendedName>
        <fullName evidence="2">histidine kinase</fullName>
        <ecNumber evidence="2">2.7.13.3</ecNumber>
    </recommendedName>
</protein>
<sequence length="398" mass="44296">MRDFVKRVTSKVSKLTPDQIQQLLDSLNEESEVLDAVFESLSVGLIICDSHWQPVLINKMAFSCIPLTVQNPAGTLVWELVEDEAVADFLKTNGNTQKKYISEEFTLATPGGAARFVNIAILPLVRAKKLSGYIVQIDDVTEKRNQETLIRRMENLASLTNLAASVAHEIKNPLGAISIHIQLIQKSLKKARKSGGKLPDEKYAEKYLETVNEEIDRLNQIIVDFLFAVRPVHAQLEAADPSALLDSFTDFIQAELKEKHISLKTEYIEKAPHIMLDPKLFRQVLNNLVQNSIAAMPTGGMLWLNTAVKGERFVLSIADTGTGMDEQTVARIFEPYFTTKAQGTGLGLTMVYKIIKEFGGDISVKSFPGEGTVFTLSFPIPQKEKRLLEYGKNDELGS</sequence>
<dbReference type="InterPro" id="IPR004358">
    <property type="entry name" value="Sig_transdc_His_kin-like_C"/>
</dbReference>
<dbReference type="InterPro" id="IPR005467">
    <property type="entry name" value="His_kinase_dom"/>
</dbReference>
<evidence type="ECO:0000259" key="9">
    <source>
        <dbReference type="PROSITE" id="PS50109"/>
    </source>
</evidence>
<evidence type="ECO:0000256" key="7">
    <source>
        <dbReference type="ARBA" id="ARBA00022840"/>
    </source>
</evidence>
<dbReference type="Pfam" id="PF02518">
    <property type="entry name" value="HATPase_c"/>
    <property type="match status" value="1"/>
</dbReference>
<keyword evidence="11" id="KW-1185">Reference proteome</keyword>
<dbReference type="AlphaFoldDB" id="S3JZK4"/>
<organism evidence="10 11">
    <name type="scientific">Treponema maltophilum ATCC 51939</name>
    <dbReference type="NCBI Taxonomy" id="1125699"/>
    <lineage>
        <taxon>Bacteria</taxon>
        <taxon>Pseudomonadati</taxon>
        <taxon>Spirochaetota</taxon>
        <taxon>Spirochaetia</taxon>
        <taxon>Spirochaetales</taxon>
        <taxon>Treponemataceae</taxon>
        <taxon>Treponema</taxon>
    </lineage>
</organism>
<dbReference type="PANTHER" id="PTHR43065">
    <property type="entry name" value="SENSOR HISTIDINE KINASE"/>
    <property type="match status" value="1"/>
</dbReference>
<evidence type="ECO:0000313" key="11">
    <source>
        <dbReference type="Proteomes" id="UP000014541"/>
    </source>
</evidence>
<feature type="domain" description="Histidine kinase" evidence="9">
    <location>
        <begin position="165"/>
        <end position="382"/>
    </location>
</feature>
<keyword evidence="7" id="KW-0067">ATP-binding</keyword>
<gene>
    <name evidence="10" type="ORF">HMPREF9194_00969</name>
</gene>
<dbReference type="SMART" id="SM00387">
    <property type="entry name" value="HATPase_c"/>
    <property type="match status" value="1"/>
</dbReference>
<dbReference type="InterPro" id="IPR036890">
    <property type="entry name" value="HATPase_C_sf"/>
</dbReference>
<dbReference type="SUPFAM" id="SSF55874">
    <property type="entry name" value="ATPase domain of HSP90 chaperone/DNA topoisomerase II/histidine kinase"/>
    <property type="match status" value="1"/>
</dbReference>
<dbReference type="eggNOG" id="COG5000">
    <property type="taxonomic scope" value="Bacteria"/>
</dbReference>
<dbReference type="STRING" id="1125699.HMPREF9194_00969"/>
<dbReference type="Gene3D" id="1.10.287.130">
    <property type="match status" value="1"/>
</dbReference>
<dbReference type="OrthoDB" id="1931120at2"/>
<comment type="catalytic activity">
    <reaction evidence="1">
        <text>ATP + protein L-histidine = ADP + protein N-phospho-L-histidine.</text>
        <dbReference type="EC" id="2.7.13.3"/>
    </reaction>
</comment>
<reference evidence="10 11" key="1">
    <citation type="submission" date="2013-04" db="EMBL/GenBank/DDBJ databases">
        <title>The Genome Sequence of Treponema maltophilum ATCC 51939.</title>
        <authorList>
            <consortium name="The Broad Institute Genomics Platform"/>
            <person name="Earl A."/>
            <person name="Ward D."/>
            <person name="Feldgarden M."/>
            <person name="Gevers D."/>
            <person name="Leonetti C."/>
            <person name="Blanton J.M."/>
            <person name="Dewhirst F.E."/>
            <person name="Izard J."/>
            <person name="Walker B."/>
            <person name="Young S."/>
            <person name="Zeng Q."/>
            <person name="Gargeya S."/>
            <person name="Fitzgerald M."/>
            <person name="Haas B."/>
            <person name="Abouelleil A."/>
            <person name="Allen A.W."/>
            <person name="Alvarado L."/>
            <person name="Arachchi H.M."/>
            <person name="Berlin A.M."/>
            <person name="Chapman S.B."/>
            <person name="Gainer-Dewar J."/>
            <person name="Goldberg J."/>
            <person name="Griggs A."/>
            <person name="Gujja S."/>
            <person name="Hansen M."/>
            <person name="Howarth C."/>
            <person name="Imamovic A."/>
            <person name="Ireland A."/>
            <person name="Larimer J."/>
            <person name="McCowan C."/>
            <person name="Murphy C."/>
            <person name="Pearson M."/>
            <person name="Poon T.W."/>
            <person name="Priest M."/>
            <person name="Roberts A."/>
            <person name="Saif S."/>
            <person name="Shea T."/>
            <person name="Sisk P."/>
            <person name="Sykes S."/>
            <person name="Wortman J."/>
            <person name="Nusbaum C."/>
            <person name="Birren B."/>
        </authorList>
    </citation>
    <scope>NUCLEOTIDE SEQUENCE [LARGE SCALE GENOMIC DNA]</scope>
    <source>
        <strain evidence="10 11">ATCC 51939</strain>
    </source>
</reference>
<evidence type="ECO:0000313" key="10">
    <source>
        <dbReference type="EMBL" id="EPF30650.1"/>
    </source>
</evidence>
<dbReference type="InterPro" id="IPR035965">
    <property type="entry name" value="PAS-like_dom_sf"/>
</dbReference>
<dbReference type="PROSITE" id="PS50109">
    <property type="entry name" value="HIS_KIN"/>
    <property type="match status" value="1"/>
</dbReference>
<dbReference type="SUPFAM" id="SSF47384">
    <property type="entry name" value="Homodimeric domain of signal transducing histidine kinase"/>
    <property type="match status" value="1"/>
</dbReference>
<dbReference type="PATRIC" id="fig|1125699.3.peg.991"/>
<dbReference type="EMBL" id="ATFF01000006">
    <property type="protein sequence ID" value="EPF30650.1"/>
    <property type="molecule type" value="Genomic_DNA"/>
</dbReference>
<dbReference type="RefSeq" id="WP_016525261.1">
    <property type="nucleotide sequence ID" value="NZ_KE332518.1"/>
</dbReference>
<dbReference type="CDD" id="cd00082">
    <property type="entry name" value="HisKA"/>
    <property type="match status" value="1"/>
</dbReference>
<keyword evidence="5" id="KW-0547">Nucleotide-binding</keyword>
<dbReference type="InterPro" id="IPR003661">
    <property type="entry name" value="HisK_dim/P_dom"/>
</dbReference>
<dbReference type="Gene3D" id="3.30.450.20">
    <property type="entry name" value="PAS domain"/>
    <property type="match status" value="1"/>
</dbReference>
<keyword evidence="4" id="KW-0808">Transferase</keyword>
<dbReference type="InterPro" id="IPR003594">
    <property type="entry name" value="HATPase_dom"/>
</dbReference>
<keyword evidence="3" id="KW-0597">Phosphoprotein</keyword>
<dbReference type="GO" id="GO:0005524">
    <property type="term" value="F:ATP binding"/>
    <property type="evidence" value="ECO:0007669"/>
    <property type="project" value="UniProtKB-KW"/>
</dbReference>
<keyword evidence="8" id="KW-0902">Two-component regulatory system</keyword>
<accession>S3JZK4</accession>
<dbReference type="PRINTS" id="PR00344">
    <property type="entry name" value="BCTRLSENSOR"/>
</dbReference>
<keyword evidence="6" id="KW-0418">Kinase</keyword>
<evidence type="ECO:0000256" key="5">
    <source>
        <dbReference type="ARBA" id="ARBA00022741"/>
    </source>
</evidence>
<dbReference type="SUPFAM" id="SSF55785">
    <property type="entry name" value="PYP-like sensor domain (PAS domain)"/>
    <property type="match status" value="1"/>
</dbReference>
<name>S3JZK4_TREMA</name>
<dbReference type="Gene3D" id="3.30.565.10">
    <property type="entry name" value="Histidine kinase-like ATPase, C-terminal domain"/>
    <property type="match status" value="1"/>
</dbReference>
<dbReference type="InterPro" id="IPR036097">
    <property type="entry name" value="HisK_dim/P_sf"/>
</dbReference>
<evidence type="ECO:0000256" key="2">
    <source>
        <dbReference type="ARBA" id="ARBA00012438"/>
    </source>
</evidence>
<dbReference type="Proteomes" id="UP000014541">
    <property type="component" value="Unassembled WGS sequence"/>
</dbReference>
<evidence type="ECO:0000256" key="3">
    <source>
        <dbReference type="ARBA" id="ARBA00022553"/>
    </source>
</evidence>